<dbReference type="SUPFAM" id="SSF53300">
    <property type="entry name" value="vWA-like"/>
    <property type="match status" value="2"/>
</dbReference>
<proteinExistence type="predicted"/>
<feature type="domain" description="VWFA" evidence="2">
    <location>
        <begin position="418"/>
        <end position="596"/>
    </location>
</feature>
<accession>A0A6J4VN89</accession>
<dbReference type="Gene3D" id="2.60.40.10">
    <property type="entry name" value="Immunoglobulins"/>
    <property type="match status" value="1"/>
</dbReference>
<dbReference type="PROSITE" id="PS50234">
    <property type="entry name" value="VWFA"/>
    <property type="match status" value="1"/>
</dbReference>
<sequence>MTFPDLPDLLFARPWILWFLAAIPVVVLAPYFRGRRRALPELFPALRTAILILLLLTLAGPLISHGAREMTTVFVVDRSMSVQPGSADAANRWVTEALATANAESSAAVVTFGAEPELTVPAMPASRIGNDWVTTAPERGYGEATDLASALTLARSIPVGEQRRIVVLSDGAENIGQAIEQADLAALDNVPIDVVPLGGVDATDVRIEQVTGPNALWQGDPLSVIATVGSGGGGTATVELLVDGAVVSRETVALDPGQTVHTVTAPALPAGFHRVEVRVGAGADLDRIAQNNAGHLGVVVREQPAVLLVAPDGSDPTRLREALSANGADLTQVPPSGIPVRLSELAGYDSIVLDNVSAWDLSEEQQLALVSHTRSGHGLVVVGGSASYGPGSYAGTELEAALPVTVKVVDGQQRPSVAVLIVMDKSGSMSYNPSQSSSAKIDLAKDGVVTAASALTAGDQIGVIAFNDEPLWALPMTALTGQGDLARVEQAISPVAADGGTELYPALQVAYDSLRNVDADVRHIILLSDGKSRSGSRETYGTLVNDIGNDDITLSTVALGTDADLELLEFLSVEGNGRYHVANTPEEIPAVTFQEAQSAGSQSVLRGAFTPVQQQASPILNNIDTAAMPPVEGYNFAEGRADAQVDLTSDRGDPLLVKWQLGLGRVVAWTADDGGDYATGWDAWPQYDQFWGNTLRWTLPDPGTRAVTGSIARDGAGATITLDAQTAGGDSLDLTGATLDVTSPDGTIASLSPAQVGPGLYEATLPSPAPGAYALSLAIPTDPPTQIRTAGAIQTSPEWLPAPEGDNLLQTLAGRTGGVVRSLDTPASADLFASRSNALAGPGSVEPVWPYPLIAALALFVLDIALRMSERYGRRRPPLDVTRRVVR</sequence>
<dbReference type="PANTHER" id="PTHR37947">
    <property type="entry name" value="BLL2462 PROTEIN"/>
    <property type="match status" value="1"/>
</dbReference>
<dbReference type="InterPro" id="IPR036465">
    <property type="entry name" value="vWFA_dom_sf"/>
</dbReference>
<dbReference type="Pfam" id="PF13519">
    <property type="entry name" value="VWA_2"/>
    <property type="match status" value="2"/>
</dbReference>
<dbReference type="InterPro" id="IPR013783">
    <property type="entry name" value="Ig-like_fold"/>
</dbReference>
<dbReference type="InterPro" id="IPR002035">
    <property type="entry name" value="VWF_A"/>
</dbReference>
<dbReference type="Pfam" id="PF07090">
    <property type="entry name" value="GATase1_like"/>
    <property type="match status" value="1"/>
</dbReference>
<evidence type="ECO:0000256" key="1">
    <source>
        <dbReference type="SAM" id="Phobius"/>
    </source>
</evidence>
<dbReference type="AlphaFoldDB" id="A0A6J4VN89"/>
<dbReference type="CDD" id="cd00198">
    <property type="entry name" value="vWFA"/>
    <property type="match status" value="1"/>
</dbReference>
<name>A0A6J4VN89_9BACT</name>
<keyword evidence="1" id="KW-0472">Membrane</keyword>
<dbReference type="InterPro" id="IPR010768">
    <property type="entry name" value="GATase1-like"/>
</dbReference>
<feature type="transmembrane region" description="Helical" evidence="1">
    <location>
        <begin position="44"/>
        <end position="63"/>
    </location>
</feature>
<dbReference type="Gene3D" id="3.40.50.410">
    <property type="entry name" value="von Willebrand factor, type A domain"/>
    <property type="match status" value="1"/>
</dbReference>
<dbReference type="SMART" id="SM00327">
    <property type="entry name" value="VWA"/>
    <property type="match status" value="2"/>
</dbReference>
<gene>
    <name evidence="3" type="ORF">AVDCRST_MAG87-3582</name>
</gene>
<dbReference type="PANTHER" id="PTHR37947:SF2">
    <property type="entry name" value="VON WILLEBRAND FACTOR TYPE A"/>
    <property type="match status" value="1"/>
</dbReference>
<evidence type="ECO:0000313" key="3">
    <source>
        <dbReference type="EMBL" id="CAA9582846.1"/>
    </source>
</evidence>
<dbReference type="EMBL" id="CADCWJ010000787">
    <property type="protein sequence ID" value="CAA9582846.1"/>
    <property type="molecule type" value="Genomic_DNA"/>
</dbReference>
<reference evidence="3" key="1">
    <citation type="submission" date="2020-02" db="EMBL/GenBank/DDBJ databases">
        <authorList>
            <person name="Meier V. D."/>
        </authorList>
    </citation>
    <scope>NUCLEOTIDE SEQUENCE</scope>
    <source>
        <strain evidence="3">AVDCRST_MAG87</strain>
    </source>
</reference>
<evidence type="ECO:0000259" key="2">
    <source>
        <dbReference type="PROSITE" id="PS50234"/>
    </source>
</evidence>
<keyword evidence="1" id="KW-0812">Transmembrane</keyword>
<feature type="transmembrane region" description="Helical" evidence="1">
    <location>
        <begin position="15"/>
        <end position="32"/>
    </location>
</feature>
<dbReference type="Gene3D" id="3.40.50.880">
    <property type="match status" value="2"/>
</dbReference>
<protein>
    <recommendedName>
        <fullName evidence="2">VWFA domain-containing protein</fullName>
    </recommendedName>
</protein>
<dbReference type="InterPro" id="IPR029062">
    <property type="entry name" value="Class_I_gatase-like"/>
</dbReference>
<feature type="transmembrane region" description="Helical" evidence="1">
    <location>
        <begin position="848"/>
        <end position="866"/>
    </location>
</feature>
<dbReference type="SUPFAM" id="SSF52317">
    <property type="entry name" value="Class I glutamine amidotransferase-like"/>
    <property type="match status" value="1"/>
</dbReference>
<keyword evidence="1" id="KW-1133">Transmembrane helix</keyword>
<organism evidence="3">
    <name type="scientific">uncultured Thermomicrobiales bacterium</name>
    <dbReference type="NCBI Taxonomy" id="1645740"/>
    <lineage>
        <taxon>Bacteria</taxon>
        <taxon>Pseudomonadati</taxon>
        <taxon>Thermomicrobiota</taxon>
        <taxon>Thermomicrobia</taxon>
        <taxon>Thermomicrobiales</taxon>
        <taxon>environmental samples</taxon>
    </lineage>
</organism>